<dbReference type="GO" id="GO:0005634">
    <property type="term" value="C:nucleus"/>
    <property type="evidence" value="ECO:0007669"/>
    <property type="project" value="InterPro"/>
</dbReference>
<dbReference type="PANTHER" id="PTHR22715">
    <property type="entry name" value="TRANSFORMING GROWTH FACTOR BETA REGULATED GENE 1"/>
    <property type="match status" value="1"/>
</dbReference>
<feature type="region of interest" description="Disordered" evidence="1">
    <location>
        <begin position="350"/>
        <end position="370"/>
    </location>
</feature>
<dbReference type="Proteomes" id="UP001187192">
    <property type="component" value="Unassembled WGS sequence"/>
</dbReference>
<protein>
    <recommendedName>
        <fullName evidence="4">DNA binding protein</fullName>
    </recommendedName>
</protein>
<gene>
    <name evidence="2" type="ORF">TIFTF001_011248</name>
</gene>
<dbReference type="EMBL" id="BTGU01000013">
    <property type="protein sequence ID" value="GMN42033.1"/>
    <property type="molecule type" value="Genomic_DNA"/>
</dbReference>
<evidence type="ECO:0000256" key="1">
    <source>
        <dbReference type="SAM" id="MobiDB-lite"/>
    </source>
</evidence>
<dbReference type="SUPFAM" id="SSF50978">
    <property type="entry name" value="WD40 repeat-like"/>
    <property type="match status" value="1"/>
</dbReference>
<feature type="region of interest" description="Disordered" evidence="1">
    <location>
        <begin position="1293"/>
        <end position="1314"/>
    </location>
</feature>
<evidence type="ECO:0000313" key="2">
    <source>
        <dbReference type="EMBL" id="GMN42033.1"/>
    </source>
</evidence>
<feature type="compositionally biased region" description="Basic and acidic residues" evidence="1">
    <location>
        <begin position="361"/>
        <end position="370"/>
    </location>
</feature>
<dbReference type="InterPro" id="IPR040092">
    <property type="entry name" value="TBRG1"/>
</dbReference>
<dbReference type="PROSITE" id="PS51542">
    <property type="entry name" value="FYRN"/>
    <property type="match status" value="1"/>
</dbReference>
<reference evidence="2" key="1">
    <citation type="submission" date="2023-07" db="EMBL/GenBank/DDBJ databases">
        <title>draft genome sequence of fig (Ficus carica).</title>
        <authorList>
            <person name="Takahashi T."/>
            <person name="Nishimura K."/>
        </authorList>
    </citation>
    <scope>NUCLEOTIDE SEQUENCE</scope>
</reference>
<dbReference type="Gene3D" id="3.30.160.360">
    <property type="match status" value="1"/>
</dbReference>
<name>A0AA87ZTB6_FICCA</name>
<accession>A0AA87ZTB6</accession>
<evidence type="ECO:0000313" key="3">
    <source>
        <dbReference type="Proteomes" id="UP001187192"/>
    </source>
</evidence>
<dbReference type="GO" id="GO:0051726">
    <property type="term" value="P:regulation of cell cycle"/>
    <property type="evidence" value="ECO:0007669"/>
    <property type="project" value="TreeGrafter"/>
</dbReference>
<feature type="region of interest" description="Disordered" evidence="1">
    <location>
        <begin position="161"/>
        <end position="199"/>
    </location>
</feature>
<organism evidence="2 3">
    <name type="scientific">Ficus carica</name>
    <name type="common">Common fig</name>
    <dbReference type="NCBI Taxonomy" id="3494"/>
    <lineage>
        <taxon>Eukaryota</taxon>
        <taxon>Viridiplantae</taxon>
        <taxon>Streptophyta</taxon>
        <taxon>Embryophyta</taxon>
        <taxon>Tracheophyta</taxon>
        <taxon>Spermatophyta</taxon>
        <taxon>Magnoliopsida</taxon>
        <taxon>eudicotyledons</taxon>
        <taxon>Gunneridae</taxon>
        <taxon>Pentapetalae</taxon>
        <taxon>rosids</taxon>
        <taxon>fabids</taxon>
        <taxon>Rosales</taxon>
        <taxon>Moraceae</taxon>
        <taxon>Ficeae</taxon>
        <taxon>Ficus</taxon>
    </lineage>
</organism>
<dbReference type="PANTHER" id="PTHR22715:SF1">
    <property type="entry name" value="DNA BINDING PROTEIN"/>
    <property type="match status" value="1"/>
</dbReference>
<evidence type="ECO:0008006" key="4">
    <source>
        <dbReference type="Google" id="ProtNLM"/>
    </source>
</evidence>
<keyword evidence="3" id="KW-1185">Reference proteome</keyword>
<dbReference type="InterPro" id="IPR036322">
    <property type="entry name" value="WD40_repeat_dom_sf"/>
</dbReference>
<dbReference type="InterPro" id="IPR003888">
    <property type="entry name" value="FYrich_N"/>
</dbReference>
<proteinExistence type="predicted"/>
<comment type="caution">
    <text evidence="2">The sequence shown here is derived from an EMBL/GenBank/DDBJ whole genome shotgun (WGS) entry which is preliminary data.</text>
</comment>
<sequence length="1314" mass="144869">MAKQKGLEEKPDGLEITSIGSLYTGPWDKKYWSSSRGKDRYPYPVGYEAVRAHNGSTYKMEIHEGPKGPLFTVSSADGHSSSGQTPDIAWEKFQKKYCPRVKILRGKRFLCNIDGVERLLREMVANVSVTVEQNLLSSRFCKEGPIADHISSRSDAHKLHDLLPLDRSQITGKRSRKRETNTKSSSNANLKRSRSHELANVTEASNVIEENQRIHSAGSLLPSFKGKSGHCEQPLDLPPSVNLIPVQEETSHISENDLPLDSADISNNRRSIVPSEEAVLVVGSRICSTTSLAGNLLTEEKPLDRLQGTDVDDFTFPMALEVKDGEHKGLRNYQAAEDLELYVPDTLDLEQDNTADNDPSIQDKRTYRSKDEMTAANVNVSEGLVSESCPEEVIGTSNSNGSSQKSDFDSVGQETAKFMMSFLLPQAIPLLKKAPRKKKAAASPPLENMPLGENTLKQNKETNVSTPAVLVTETKMTNANKQLNIQSMNLGSTDAENIVTLDNSMVDICGEHASNHEMLPSFDAKADQVGFKDETNPCNTDGQSIGIGEHNKSLDCFLETSESKDIFCYDEVPMDSRGMLQQGDVISKSLPSFTVPCKKDCPEEIRDACYSAAGGADVINLQGMLSSDMSPKKSSVKNAVEVCGKPSFTEVPRLVYSRRQVKTINPMKGKYSGPLSESIICKNFVDNYVSEACPTRNSIDSDTVENGTSDEKAHRKYLSHIEPKFLGQPQSLHADKTMIDSKGLPNNTVSAVSEDQSFIRAFKNKETTYFLDLSGSYVQKSHIHVDKEVVEHENLFRSSDFESTQEHRTSISNSSSSITKEFQYLSDVKPTSMAINKDLLGIGELVGCYLHPLPVLSLMMSTRGEEIHICVLCGLSVNKERTLFIYKVATHEPRFGHPSFIGHTSVTLPTLKDYFGREIALERSGLQFTPGGQYLVLLDSIRMPYCREGRIPCLCPACAPSGFEEDAVKIIEVKLGYVSVVVKLKTVESLQSVLVCEPNHLVAVGESGRLHLWVLNSAWSAQTEKFILPANDLVSPGLVELKKIPKCACLVVGHNGYGEFSLWDISKRILVSRFSAPCTSFCEFFPVSLFGWKKTGHSFTERDVHEHVHRMMAATNMWFSQKTSDDSFPPLEEDIAVLLLVSVTSDSDANHDYISGDYQTKSTGWWRLALLVKNMVILGSALDPSAAAIGASAGHGIIGTFDGLVYMWEMSTGTKLGTLHHFRDSSVSCIATDDSKSGAVAIAGGEDICATGARMKYRKLIGAYESKSVSRKAAKLEKQRHCLRHTVQTHEAPFHCPDPQSSVVPPKPTKLRRD</sequence>